<comment type="subcellular location">
    <subcellularLocation>
        <location evidence="1">Cell inner membrane</location>
        <topology evidence="1">Single-pass membrane protein</topology>
    </subcellularLocation>
</comment>
<evidence type="ECO:0000256" key="5">
    <source>
        <dbReference type="ARBA" id="ARBA00022692"/>
    </source>
</evidence>
<evidence type="ECO:0000256" key="2">
    <source>
        <dbReference type="ARBA" id="ARBA00022475"/>
    </source>
</evidence>
<keyword evidence="8 13" id="KW-0472">Membrane</keyword>
<gene>
    <name evidence="14" type="ORF">LNL84_14370</name>
</gene>
<dbReference type="GO" id="GO:0005886">
    <property type="term" value="C:plasma membrane"/>
    <property type="evidence" value="ECO:0007669"/>
    <property type="project" value="UniProtKB-SubCell"/>
</dbReference>
<dbReference type="AlphaFoldDB" id="A0A9X1WD00"/>
<dbReference type="RefSeq" id="WP_244358261.1">
    <property type="nucleotide sequence ID" value="NZ_JAJNNZ010000012.1"/>
</dbReference>
<dbReference type="PANTHER" id="PTHR39579">
    <property type="entry name" value="INNER MEMBRANE PROTEIN YHCB"/>
    <property type="match status" value="1"/>
</dbReference>
<protein>
    <recommendedName>
        <fullName evidence="11">Z-ring associated protein G</fullName>
    </recommendedName>
    <alternativeName>
        <fullName evidence="12">Cell division protein ZapG</fullName>
    </alternativeName>
</protein>
<keyword evidence="4" id="KW-0132">Cell division</keyword>
<proteinExistence type="inferred from homology"/>
<reference evidence="14" key="1">
    <citation type="submission" date="2021-11" db="EMBL/GenBank/DDBJ databases">
        <title>Vibrio ZSDE26 sp. nov. and Vibrio ZSDZ34 sp. nov., isolated from coastal seawater in Qingdao.</title>
        <authorList>
            <person name="Zhang P."/>
        </authorList>
    </citation>
    <scope>NUCLEOTIDE SEQUENCE</scope>
    <source>
        <strain evidence="14">ZSDZ34</strain>
    </source>
</reference>
<keyword evidence="7 13" id="KW-1133">Transmembrane helix</keyword>
<dbReference type="NCBIfam" id="NF008672">
    <property type="entry name" value="PRK11677.1"/>
    <property type="match status" value="1"/>
</dbReference>
<keyword evidence="3" id="KW-0997">Cell inner membrane</keyword>
<dbReference type="PANTHER" id="PTHR39579:SF1">
    <property type="entry name" value="INNER MEMBRANE PROTEIN YHCB"/>
    <property type="match status" value="1"/>
</dbReference>
<keyword evidence="15" id="KW-1185">Reference proteome</keyword>
<dbReference type="GO" id="GO:0008360">
    <property type="term" value="P:regulation of cell shape"/>
    <property type="evidence" value="ECO:0007669"/>
    <property type="project" value="UniProtKB-KW"/>
</dbReference>
<keyword evidence="6" id="KW-0133">Cell shape</keyword>
<name>A0A9X1WD00_9VIBR</name>
<evidence type="ECO:0000256" key="1">
    <source>
        <dbReference type="ARBA" id="ARBA00004377"/>
    </source>
</evidence>
<dbReference type="PIRSF" id="PIRSF006318">
    <property type="entry name" value="YhcB"/>
    <property type="match status" value="1"/>
</dbReference>
<comment type="similarity">
    <text evidence="10">Belongs to the ZapG family.</text>
</comment>
<evidence type="ECO:0000256" key="11">
    <source>
        <dbReference type="ARBA" id="ARBA00035703"/>
    </source>
</evidence>
<evidence type="ECO:0000256" key="7">
    <source>
        <dbReference type="ARBA" id="ARBA00022989"/>
    </source>
</evidence>
<evidence type="ECO:0000256" key="9">
    <source>
        <dbReference type="ARBA" id="ARBA00023306"/>
    </source>
</evidence>
<dbReference type="Pfam" id="PF06295">
    <property type="entry name" value="ZapG-like"/>
    <property type="match status" value="1"/>
</dbReference>
<dbReference type="InterPro" id="IPR009386">
    <property type="entry name" value="ZapG-like"/>
</dbReference>
<evidence type="ECO:0000256" key="6">
    <source>
        <dbReference type="ARBA" id="ARBA00022960"/>
    </source>
</evidence>
<evidence type="ECO:0000256" key="3">
    <source>
        <dbReference type="ARBA" id="ARBA00022519"/>
    </source>
</evidence>
<organism evidence="14 15">
    <name type="scientific">Vibrio gelatinilyticus</name>
    <dbReference type="NCBI Taxonomy" id="2893468"/>
    <lineage>
        <taxon>Bacteria</taxon>
        <taxon>Pseudomonadati</taxon>
        <taxon>Pseudomonadota</taxon>
        <taxon>Gammaproteobacteria</taxon>
        <taxon>Vibrionales</taxon>
        <taxon>Vibrionaceae</taxon>
        <taxon>Vibrio</taxon>
    </lineage>
</organism>
<dbReference type="Proteomes" id="UP001139488">
    <property type="component" value="Unassembled WGS sequence"/>
</dbReference>
<evidence type="ECO:0000313" key="15">
    <source>
        <dbReference type="Proteomes" id="UP001139488"/>
    </source>
</evidence>
<dbReference type="EMBL" id="JAJNNZ010000012">
    <property type="protein sequence ID" value="MCJ2378019.1"/>
    <property type="molecule type" value="Genomic_DNA"/>
</dbReference>
<comment type="caution">
    <text evidence="14">The sequence shown here is derived from an EMBL/GenBank/DDBJ whole genome shotgun (WGS) entry which is preliminary data.</text>
</comment>
<keyword evidence="9" id="KW-0131">Cell cycle</keyword>
<keyword evidence="5 13" id="KW-0812">Transmembrane</keyword>
<evidence type="ECO:0000256" key="12">
    <source>
        <dbReference type="ARBA" id="ARBA00035727"/>
    </source>
</evidence>
<evidence type="ECO:0000256" key="13">
    <source>
        <dbReference type="SAM" id="Phobius"/>
    </source>
</evidence>
<evidence type="ECO:0000256" key="4">
    <source>
        <dbReference type="ARBA" id="ARBA00022618"/>
    </source>
</evidence>
<dbReference type="GO" id="GO:0051301">
    <property type="term" value="P:cell division"/>
    <property type="evidence" value="ECO:0007669"/>
    <property type="project" value="UniProtKB-KW"/>
</dbReference>
<sequence>MPWIYAIIGLLVGAIVGIVISRLTTPQYKKQKETQKELESARFSLEQQRQELADHFAQTAEMLDVLGKDYTKLYQHMAKTSSELLPNLPEQDNPFIKRITQQNDNASVSETGLQPKDYASGATGLLREEEKEVIKAPQVVEAEITQAKAS</sequence>
<keyword evidence="2" id="KW-1003">Cell membrane</keyword>
<accession>A0A9X1WD00</accession>
<evidence type="ECO:0000313" key="14">
    <source>
        <dbReference type="EMBL" id="MCJ2378019.1"/>
    </source>
</evidence>
<evidence type="ECO:0000256" key="8">
    <source>
        <dbReference type="ARBA" id="ARBA00023136"/>
    </source>
</evidence>
<feature type="transmembrane region" description="Helical" evidence="13">
    <location>
        <begin position="6"/>
        <end position="25"/>
    </location>
</feature>
<evidence type="ECO:0000256" key="10">
    <source>
        <dbReference type="ARBA" id="ARBA00035657"/>
    </source>
</evidence>